<dbReference type="Pfam" id="PF12833">
    <property type="entry name" value="HTH_18"/>
    <property type="match status" value="1"/>
</dbReference>
<evidence type="ECO:0000313" key="6">
    <source>
        <dbReference type="EMBL" id="KAJ9619992.1"/>
    </source>
</evidence>
<name>A0AA38XT95_9EURO</name>
<gene>
    <name evidence="6" type="ORF">H2204_012417</name>
</gene>
<comment type="caution">
    <text evidence="6">The sequence shown here is derived from an EMBL/GenBank/DDBJ whole genome shotgun (WGS) entry which is preliminary data.</text>
</comment>
<dbReference type="SMART" id="SM00342">
    <property type="entry name" value="HTH_ARAC"/>
    <property type="match status" value="1"/>
</dbReference>
<keyword evidence="3" id="KW-0238">DNA-binding</keyword>
<dbReference type="PROSITE" id="PS01124">
    <property type="entry name" value="HTH_ARAC_FAMILY_2"/>
    <property type="match status" value="1"/>
</dbReference>
<reference evidence="6" key="1">
    <citation type="submission" date="2022-10" db="EMBL/GenBank/DDBJ databases">
        <title>Culturing micro-colonial fungi from biological soil crusts in the Mojave desert and describing Neophaeococcomyces mojavensis, and introducing the new genera and species Taxawa tesnikishii.</title>
        <authorList>
            <person name="Kurbessoian T."/>
            <person name="Stajich J.E."/>
        </authorList>
    </citation>
    <scope>NUCLEOTIDE SEQUENCE</scope>
    <source>
        <strain evidence="6">TK_35</strain>
    </source>
</reference>
<dbReference type="Gene3D" id="2.60.120.10">
    <property type="entry name" value="Jelly Rolls"/>
    <property type="match status" value="1"/>
</dbReference>
<dbReference type="GO" id="GO:0043565">
    <property type="term" value="F:sequence-specific DNA binding"/>
    <property type="evidence" value="ECO:0007669"/>
    <property type="project" value="InterPro"/>
</dbReference>
<keyword evidence="4" id="KW-0804">Transcription</keyword>
<dbReference type="Gene3D" id="1.10.10.60">
    <property type="entry name" value="Homeodomain-like"/>
    <property type="match status" value="1"/>
</dbReference>
<evidence type="ECO:0000256" key="3">
    <source>
        <dbReference type="ARBA" id="ARBA00023125"/>
    </source>
</evidence>
<dbReference type="InterPro" id="IPR014710">
    <property type="entry name" value="RmlC-like_jellyroll"/>
</dbReference>
<protein>
    <recommendedName>
        <fullName evidence="5">HTH araC/xylS-type domain-containing protein</fullName>
    </recommendedName>
</protein>
<dbReference type="PANTHER" id="PTHR11019:SF159">
    <property type="entry name" value="TRANSCRIPTIONAL REGULATOR-RELATED"/>
    <property type="match status" value="1"/>
</dbReference>
<evidence type="ECO:0000259" key="5">
    <source>
        <dbReference type="PROSITE" id="PS01124"/>
    </source>
</evidence>
<dbReference type="InterPro" id="IPR018060">
    <property type="entry name" value="HTH_AraC"/>
</dbReference>
<dbReference type="FunFam" id="1.10.10.60:FF:000132">
    <property type="entry name" value="AraC family transcriptional regulator"/>
    <property type="match status" value="1"/>
</dbReference>
<dbReference type="Pfam" id="PF02311">
    <property type="entry name" value="AraC_binding"/>
    <property type="match status" value="1"/>
</dbReference>
<accession>A0AA38XT95</accession>
<keyword evidence="1" id="KW-0678">Repressor</keyword>
<organism evidence="6">
    <name type="scientific">Knufia peltigerae</name>
    <dbReference type="NCBI Taxonomy" id="1002370"/>
    <lineage>
        <taxon>Eukaryota</taxon>
        <taxon>Fungi</taxon>
        <taxon>Dikarya</taxon>
        <taxon>Ascomycota</taxon>
        <taxon>Pezizomycotina</taxon>
        <taxon>Eurotiomycetes</taxon>
        <taxon>Chaetothyriomycetidae</taxon>
        <taxon>Chaetothyriales</taxon>
        <taxon>Trichomeriaceae</taxon>
        <taxon>Knufia</taxon>
    </lineage>
</organism>
<dbReference type="InterPro" id="IPR011051">
    <property type="entry name" value="RmlC_Cupin_sf"/>
</dbReference>
<dbReference type="SUPFAM" id="SSF46689">
    <property type="entry name" value="Homeodomain-like"/>
    <property type="match status" value="1"/>
</dbReference>
<feature type="domain" description="HTH araC/xylS-type" evidence="5">
    <location>
        <begin position="159"/>
        <end position="256"/>
    </location>
</feature>
<dbReference type="SUPFAM" id="SSF51182">
    <property type="entry name" value="RmlC-like cupins"/>
    <property type="match status" value="1"/>
</dbReference>
<dbReference type="InterPro" id="IPR020449">
    <property type="entry name" value="Tscrpt_reg_AraC-type_HTH"/>
</dbReference>
<dbReference type="InterPro" id="IPR003313">
    <property type="entry name" value="AraC-bd"/>
</dbReference>
<dbReference type="AlphaFoldDB" id="A0AA38XT95"/>
<dbReference type="PANTHER" id="PTHR11019">
    <property type="entry name" value="HTH-TYPE TRANSCRIPTIONAL REGULATOR NIMR"/>
    <property type="match status" value="1"/>
</dbReference>
<evidence type="ECO:0000256" key="1">
    <source>
        <dbReference type="ARBA" id="ARBA00022491"/>
    </source>
</evidence>
<dbReference type="EMBL" id="JAPDRN010000128">
    <property type="protein sequence ID" value="KAJ9619992.1"/>
    <property type="molecule type" value="Genomic_DNA"/>
</dbReference>
<dbReference type="PRINTS" id="PR00032">
    <property type="entry name" value="HTHARAC"/>
</dbReference>
<sequence>MDRKRTVRACHATERPVAALATRHPHGEHIAAHRHARAQLIHALTGVLTVISAEGSWVVPSGRAVWMPEDVEHRIRIAGEVAMRTIYVAPGIRPDLPTGCEVIEVSALLREAIIAATSIPLDYRDGGRDHRIMELILDEIEVAPRLGLHVPLPRNAHLLRLCEWMIAEPAEPVTLDDLAARMHVSGRTVARLFHREVGMSFGDWRRRMCLLLSLPRLASGASILEVSLEHGYLSPSAFSAMFRRSLGVSPTEYLYPPPKRLLLPVASSLAGVEDAEGESNRARALALVLDQHVVEYTVVQAV</sequence>
<dbReference type="InterPro" id="IPR009057">
    <property type="entry name" value="Homeodomain-like_sf"/>
</dbReference>
<proteinExistence type="predicted"/>
<keyword evidence="2" id="KW-0805">Transcription regulation</keyword>
<dbReference type="GO" id="GO:0003700">
    <property type="term" value="F:DNA-binding transcription factor activity"/>
    <property type="evidence" value="ECO:0007669"/>
    <property type="project" value="InterPro"/>
</dbReference>
<dbReference type="CDD" id="cd06124">
    <property type="entry name" value="cupin_NimR-like_N"/>
    <property type="match status" value="1"/>
</dbReference>
<evidence type="ECO:0000256" key="2">
    <source>
        <dbReference type="ARBA" id="ARBA00023015"/>
    </source>
</evidence>
<evidence type="ECO:0000256" key="4">
    <source>
        <dbReference type="ARBA" id="ARBA00023163"/>
    </source>
</evidence>